<dbReference type="GO" id="GO:0030163">
    <property type="term" value="P:protein catabolic process"/>
    <property type="evidence" value="ECO:0007669"/>
    <property type="project" value="UniProtKB-ARBA"/>
</dbReference>
<dbReference type="InterPro" id="IPR008974">
    <property type="entry name" value="TRAF-like"/>
</dbReference>
<dbReference type="SUPFAM" id="SSF49599">
    <property type="entry name" value="TRAF domain-like"/>
    <property type="match status" value="1"/>
</dbReference>
<proteinExistence type="predicted"/>
<evidence type="ECO:0000313" key="4">
    <source>
        <dbReference type="Proteomes" id="UP000887116"/>
    </source>
</evidence>
<dbReference type="PROSITE" id="PS50144">
    <property type="entry name" value="MATH"/>
    <property type="match status" value="1"/>
</dbReference>
<dbReference type="SMART" id="SM00225">
    <property type="entry name" value="BTB"/>
    <property type="match status" value="1"/>
</dbReference>
<dbReference type="SUPFAM" id="SSF54695">
    <property type="entry name" value="POZ domain"/>
    <property type="match status" value="1"/>
</dbReference>
<dbReference type="InterPro" id="IPR011333">
    <property type="entry name" value="SKP1/BTB/POZ_sf"/>
</dbReference>
<dbReference type="OrthoDB" id="10249567at2759"/>
<dbReference type="AlphaFoldDB" id="A0A8X6G0X1"/>
<feature type="domain" description="BTB" evidence="1">
    <location>
        <begin position="345"/>
        <end position="412"/>
    </location>
</feature>
<evidence type="ECO:0000313" key="3">
    <source>
        <dbReference type="EMBL" id="GFQ71638.1"/>
    </source>
</evidence>
<dbReference type="Gene3D" id="1.25.40.420">
    <property type="match status" value="1"/>
</dbReference>
<name>A0A8X6G0X1_TRICU</name>
<dbReference type="Proteomes" id="UP000887116">
    <property type="component" value="Unassembled WGS sequence"/>
</dbReference>
<dbReference type="PROSITE" id="PS50097">
    <property type="entry name" value="BTB"/>
    <property type="match status" value="1"/>
</dbReference>
<dbReference type="Gene3D" id="3.30.710.10">
    <property type="entry name" value="Potassium Channel Kv1.1, Chain A"/>
    <property type="match status" value="1"/>
</dbReference>
<dbReference type="EMBL" id="BMAO01021072">
    <property type="protein sequence ID" value="GFQ71638.1"/>
    <property type="molecule type" value="Genomic_DNA"/>
</dbReference>
<dbReference type="Pfam" id="PF00651">
    <property type="entry name" value="BTB"/>
    <property type="match status" value="1"/>
</dbReference>
<dbReference type="Gene3D" id="2.60.210.10">
    <property type="entry name" value="Apoptosis, Tumor Necrosis Factor Receptor Associated Protein 2, Chain A"/>
    <property type="match status" value="1"/>
</dbReference>
<keyword evidence="4" id="KW-1185">Reference proteome</keyword>
<dbReference type="InterPro" id="IPR002083">
    <property type="entry name" value="MATH/TRAF_dom"/>
</dbReference>
<gene>
    <name evidence="3" type="primary">spoplb</name>
    <name evidence="3" type="ORF">TNCT_699171</name>
</gene>
<dbReference type="InterPro" id="IPR000210">
    <property type="entry name" value="BTB/POZ_dom"/>
</dbReference>
<evidence type="ECO:0000259" key="1">
    <source>
        <dbReference type="PROSITE" id="PS50097"/>
    </source>
</evidence>
<dbReference type="CDD" id="cd00121">
    <property type="entry name" value="MATH"/>
    <property type="match status" value="1"/>
</dbReference>
<feature type="domain" description="MATH" evidence="2">
    <location>
        <begin position="11"/>
        <end position="134"/>
    </location>
</feature>
<protein>
    <submittedName>
        <fullName evidence="3">Speckle-type POZ protein-like B</fullName>
    </submittedName>
</protein>
<accession>A0A8X6G0X1</accession>
<reference evidence="3" key="1">
    <citation type="submission" date="2020-07" db="EMBL/GenBank/DDBJ databases">
        <title>Multicomponent nature underlies the extraordinary mechanical properties of spider dragline silk.</title>
        <authorList>
            <person name="Kono N."/>
            <person name="Nakamura H."/>
            <person name="Mori M."/>
            <person name="Yoshida Y."/>
            <person name="Ohtoshi R."/>
            <person name="Malay A.D."/>
            <person name="Moran D.A.P."/>
            <person name="Tomita M."/>
            <person name="Numata K."/>
            <person name="Arakawa K."/>
        </authorList>
    </citation>
    <scope>NUCLEOTIDE SEQUENCE</scope>
</reference>
<dbReference type="PANTHER" id="PTHR24413">
    <property type="entry name" value="SPECKLE-TYPE POZ PROTEIN"/>
    <property type="match status" value="1"/>
</dbReference>
<organism evidence="3 4">
    <name type="scientific">Trichonephila clavata</name>
    <name type="common">Joro spider</name>
    <name type="synonym">Nephila clavata</name>
    <dbReference type="NCBI Taxonomy" id="2740835"/>
    <lineage>
        <taxon>Eukaryota</taxon>
        <taxon>Metazoa</taxon>
        <taxon>Ecdysozoa</taxon>
        <taxon>Arthropoda</taxon>
        <taxon>Chelicerata</taxon>
        <taxon>Arachnida</taxon>
        <taxon>Araneae</taxon>
        <taxon>Araneomorphae</taxon>
        <taxon>Entelegynae</taxon>
        <taxon>Araneoidea</taxon>
        <taxon>Nephilidae</taxon>
        <taxon>Trichonephila</taxon>
    </lineage>
</organism>
<comment type="caution">
    <text evidence="3">The sequence shown here is derived from an EMBL/GenBank/DDBJ whole genome shotgun (WGS) entry which is preliminary data.</text>
</comment>
<sequence>MATPNYDNESTCTFLWKIENFNYLWLKRSQYIESPVFVVDELENSQWVMLLYPRGNVFAECINFSLQRKNDGSSEEDIDVSFELAFFLENGKILWSSRQQKHGFSKGEIYECLDAISQNEVFVRDKSVYLPLNTLTARCKIWRCDGKVGVDKYFLAETRVAVQRRSFQWKLKNFDTIGCYETEHLVIRSITNEILMKFELYLSGGQLGKEVINIDIHVFYLNAKFLFFQTFASNCDGEMINCGMKEIIWEGCNKKETLTLHLSKNQLQGYEHNRFLYLKNGALTLYCECILSTGIASEIIETVDSGIPSLNIAPPAVRNVGVHLVDDATSLREDLGSLCSRDVLSDMKLRTNTDTIPVHTQILGARSSVFGAMFVNDMKEKTKGCVDVTDLDDDTVRLMLLYMYTDKLEDLPWENAFQLYKASDKYDIASLRSKCNAILQAKLSPTNACQILNLANLHKDEELKKTSQKYILMQGETVFSSEEWKLLMKANIHLAAETMHLKWNKD</sequence>
<evidence type="ECO:0000259" key="2">
    <source>
        <dbReference type="PROSITE" id="PS50144"/>
    </source>
</evidence>